<feature type="transmembrane region" description="Helical" evidence="5">
    <location>
        <begin position="135"/>
        <end position="156"/>
    </location>
</feature>
<feature type="transmembrane region" description="Helical" evidence="5">
    <location>
        <begin position="9"/>
        <end position="31"/>
    </location>
</feature>
<dbReference type="Proteomes" id="UP001157353">
    <property type="component" value="Unassembled WGS sequence"/>
</dbReference>
<evidence type="ECO:0000256" key="5">
    <source>
        <dbReference type="SAM" id="Phobius"/>
    </source>
</evidence>
<evidence type="ECO:0000256" key="2">
    <source>
        <dbReference type="ARBA" id="ARBA00023224"/>
    </source>
</evidence>
<evidence type="ECO:0000259" key="6">
    <source>
        <dbReference type="PROSITE" id="PS50111"/>
    </source>
</evidence>
<dbReference type="SUPFAM" id="SSF58104">
    <property type="entry name" value="Methyl-accepting chemotaxis protein (MCP) signaling domain"/>
    <property type="match status" value="1"/>
</dbReference>
<dbReference type="SMART" id="SM00304">
    <property type="entry name" value="HAMP"/>
    <property type="match status" value="1"/>
</dbReference>
<dbReference type="InterPro" id="IPR004089">
    <property type="entry name" value="MCPsignal_dom"/>
</dbReference>
<evidence type="ECO:0000313" key="8">
    <source>
        <dbReference type="EMBL" id="GLS90506.1"/>
    </source>
</evidence>
<dbReference type="EMBL" id="BSPQ01000004">
    <property type="protein sequence ID" value="GLS90506.1"/>
    <property type="molecule type" value="Genomic_DNA"/>
</dbReference>
<keyword evidence="2 4" id="KW-0807">Transducer</keyword>
<accession>A0ABQ6DZC5</accession>
<proteinExistence type="inferred from homology"/>
<dbReference type="SMART" id="SM00283">
    <property type="entry name" value="MA"/>
    <property type="match status" value="1"/>
</dbReference>
<dbReference type="Pfam" id="PF00672">
    <property type="entry name" value="HAMP"/>
    <property type="match status" value="1"/>
</dbReference>
<comment type="subcellular location">
    <subcellularLocation>
        <location evidence="1">Membrane</location>
    </subcellularLocation>
</comment>
<keyword evidence="5" id="KW-1133">Transmembrane helix</keyword>
<keyword evidence="9" id="KW-1185">Reference proteome</keyword>
<dbReference type="InterPro" id="IPR004090">
    <property type="entry name" value="Chemotax_Me-accpt_rcpt"/>
</dbReference>
<name>A0ABQ6DZC5_9GAMM</name>
<comment type="similarity">
    <text evidence="3">Belongs to the methyl-accepting chemotaxis (MCP) protein family.</text>
</comment>
<evidence type="ECO:0000313" key="9">
    <source>
        <dbReference type="Proteomes" id="UP001157353"/>
    </source>
</evidence>
<keyword evidence="5" id="KW-0812">Transmembrane</keyword>
<feature type="domain" description="Methyl-accepting transducer" evidence="6">
    <location>
        <begin position="225"/>
        <end position="461"/>
    </location>
</feature>
<gene>
    <name evidence="8" type="ORF">GCM10007916_15730</name>
</gene>
<dbReference type="PANTHER" id="PTHR32089:SF112">
    <property type="entry name" value="LYSOZYME-LIKE PROTEIN-RELATED"/>
    <property type="match status" value="1"/>
</dbReference>
<comment type="caution">
    <text evidence="8">The sequence shown here is derived from an EMBL/GenBank/DDBJ whole genome shotgun (WGS) entry which is preliminary data.</text>
</comment>
<evidence type="ECO:0000256" key="4">
    <source>
        <dbReference type="PROSITE-ProRule" id="PRU00284"/>
    </source>
</evidence>
<evidence type="ECO:0000256" key="3">
    <source>
        <dbReference type="ARBA" id="ARBA00029447"/>
    </source>
</evidence>
<keyword evidence="5" id="KW-0472">Membrane</keyword>
<evidence type="ECO:0000259" key="7">
    <source>
        <dbReference type="PROSITE" id="PS50885"/>
    </source>
</evidence>
<evidence type="ECO:0008006" key="10">
    <source>
        <dbReference type="Google" id="ProtNLM"/>
    </source>
</evidence>
<dbReference type="CDD" id="cd06225">
    <property type="entry name" value="HAMP"/>
    <property type="match status" value="1"/>
</dbReference>
<feature type="domain" description="HAMP" evidence="7">
    <location>
        <begin position="166"/>
        <end position="220"/>
    </location>
</feature>
<dbReference type="PROSITE" id="PS50111">
    <property type="entry name" value="CHEMOTAXIS_TRANSDUC_2"/>
    <property type="match status" value="1"/>
</dbReference>
<organism evidence="8 9">
    <name type="scientific">Psychromonas marina</name>
    <dbReference type="NCBI Taxonomy" id="88364"/>
    <lineage>
        <taxon>Bacteria</taxon>
        <taxon>Pseudomonadati</taxon>
        <taxon>Pseudomonadota</taxon>
        <taxon>Gammaproteobacteria</taxon>
        <taxon>Alteromonadales</taxon>
        <taxon>Psychromonadaceae</taxon>
        <taxon>Psychromonas</taxon>
    </lineage>
</organism>
<dbReference type="Pfam" id="PF00015">
    <property type="entry name" value="MCPsignal"/>
    <property type="match status" value="1"/>
</dbReference>
<reference evidence="9" key="1">
    <citation type="journal article" date="2019" name="Int. J. Syst. Evol. Microbiol.">
        <title>The Global Catalogue of Microorganisms (GCM) 10K type strain sequencing project: providing services to taxonomists for standard genome sequencing and annotation.</title>
        <authorList>
            <consortium name="The Broad Institute Genomics Platform"/>
            <consortium name="The Broad Institute Genome Sequencing Center for Infectious Disease"/>
            <person name="Wu L."/>
            <person name="Ma J."/>
        </authorList>
    </citation>
    <scope>NUCLEOTIDE SEQUENCE [LARGE SCALE GENOMIC DNA]</scope>
    <source>
        <strain evidence="9">NBRC 103166</strain>
    </source>
</reference>
<dbReference type="Gene3D" id="1.10.287.950">
    <property type="entry name" value="Methyl-accepting chemotaxis protein"/>
    <property type="match status" value="1"/>
</dbReference>
<dbReference type="PANTHER" id="PTHR32089">
    <property type="entry name" value="METHYL-ACCEPTING CHEMOTAXIS PROTEIN MCPB"/>
    <property type="match status" value="1"/>
</dbReference>
<dbReference type="InterPro" id="IPR003660">
    <property type="entry name" value="HAMP_dom"/>
</dbReference>
<dbReference type="PROSITE" id="PS50885">
    <property type="entry name" value="HAMP"/>
    <property type="match status" value="1"/>
</dbReference>
<protein>
    <recommendedName>
        <fullName evidence="10">Methyl-accepting chemotaxis protein</fullName>
    </recommendedName>
</protein>
<dbReference type="PRINTS" id="PR00260">
    <property type="entry name" value="CHEMTRNSDUCR"/>
</dbReference>
<dbReference type="CDD" id="cd11386">
    <property type="entry name" value="MCP_signal"/>
    <property type="match status" value="1"/>
</dbReference>
<sequence>MNSITKKSMLLLSSVSLLVMVIVFTVSHMLAKNYLEERLIEEISDTQTTLEIVLQEPIFVYDKELISNILGAFVLNTSIHKISAYDHRDLLLSEKIEEAQAPANSDVIPKEVTIVDEGGKTIGKLNIMFRADSNAALLNAVGIAFLAIAVILIIVLQLTNWYALSKLVVQPLRTVGNALAVIASGGGDLTSRLTIKSNDEIGKLAEDFNHFITQLHGIVKGVVSAANEVNDTSTRIIDSASKNVDATQKQLQETEQASTALHEMTLTTNEIAQNAGHTAKSTEVCSQLAQTGRDVVNETAQQINLLGSDMMITAEKIVQLRDKSESIGSVLDVIKSIAEQTNLLALNAAIEAARAGEQGRGFAVVADEVRSLAQRTQESTSEIEKIIDELQKASMEANDSMDGSQQALQKTVEESENASIALNDIQTTIDEITGMNAQIAAASEEQNAVAADVSQNVTEIFNITNEVSNNAQGARSDSERLGELGGGLIANLSKFKI</sequence>
<evidence type="ECO:0000256" key="1">
    <source>
        <dbReference type="ARBA" id="ARBA00004370"/>
    </source>
</evidence>
<dbReference type="RefSeq" id="WP_284203634.1">
    <property type="nucleotide sequence ID" value="NZ_BSPQ01000004.1"/>
</dbReference>